<keyword evidence="1" id="KW-0812">Transmembrane</keyword>
<evidence type="ECO:0000313" key="2">
    <source>
        <dbReference type="EMBL" id="GMI34807.1"/>
    </source>
</evidence>
<gene>
    <name evidence="2" type="ORF">TeGR_g8060</name>
</gene>
<evidence type="ECO:0000256" key="1">
    <source>
        <dbReference type="SAM" id="Phobius"/>
    </source>
</evidence>
<feature type="transmembrane region" description="Helical" evidence="1">
    <location>
        <begin position="53"/>
        <end position="71"/>
    </location>
</feature>
<feature type="transmembrane region" description="Helical" evidence="1">
    <location>
        <begin position="202"/>
        <end position="226"/>
    </location>
</feature>
<keyword evidence="3" id="KW-1185">Reference proteome</keyword>
<evidence type="ECO:0000313" key="3">
    <source>
        <dbReference type="Proteomes" id="UP001165060"/>
    </source>
</evidence>
<protein>
    <submittedName>
        <fullName evidence="2">Uncharacterized protein</fullName>
    </submittedName>
</protein>
<feature type="transmembrane region" description="Helical" evidence="1">
    <location>
        <begin position="297"/>
        <end position="317"/>
    </location>
</feature>
<keyword evidence="1" id="KW-1133">Transmembrane helix</keyword>
<proteinExistence type="predicted"/>
<sequence length="469" mass="51600">MMNAVAGAILAQVAWGVKFRAWLGAGVSAADGLSDAYMVKTFYEMGDTANAKGLLAMVGANLAYQVLIVYLQMQGLKKNKWRTMLFEMLTAVLFVKPGMDAYRVASGAEQLPGAAVGPLQEMVYTKAGELFFEAIPGLVLQLVALLNAEQVSNVAIGSILMSTASTALTATTMFWDWDTDPASRKGSPDWAGLVPDLNRGSAFAALFLMSAFQVIAKAAAVALLAVTSRSWLLSYVVTDHVLHFVYRVARNDVVLYVPGPPATSYVAAPLFRVVAKTISDFTGCLVLRLPLHLGGSYFLYNLVMSQASVFACVHLYLEYAPGDGADKIAAGTLWAGAAGLTAGWLITFTSFVFRIAVPKYRRTLWSWTSGRQCVHDYFHKGKDEEAKFNIFKRNLLLWESDIGEEVKAWTSANWARWSEEKPSWFKPEMVPDRFIPAAGLEQLGYNRKRRGSAAESLRESFREREEEDV</sequence>
<dbReference type="EMBL" id="BRYB01000658">
    <property type="protein sequence ID" value="GMI34807.1"/>
    <property type="molecule type" value="Genomic_DNA"/>
</dbReference>
<reference evidence="2 3" key="1">
    <citation type="journal article" date="2023" name="Commun. Biol.">
        <title>Genome analysis of Parmales, the sister group of diatoms, reveals the evolutionary specialization of diatoms from phago-mixotrophs to photoautotrophs.</title>
        <authorList>
            <person name="Ban H."/>
            <person name="Sato S."/>
            <person name="Yoshikawa S."/>
            <person name="Yamada K."/>
            <person name="Nakamura Y."/>
            <person name="Ichinomiya M."/>
            <person name="Sato N."/>
            <person name="Blanc-Mathieu R."/>
            <person name="Endo H."/>
            <person name="Kuwata A."/>
            <person name="Ogata H."/>
        </authorList>
    </citation>
    <scope>NUCLEOTIDE SEQUENCE [LARGE SCALE GENOMIC DNA]</scope>
</reference>
<comment type="caution">
    <text evidence="2">The sequence shown here is derived from an EMBL/GenBank/DDBJ whole genome shotgun (WGS) entry which is preliminary data.</text>
</comment>
<dbReference type="Proteomes" id="UP001165060">
    <property type="component" value="Unassembled WGS sequence"/>
</dbReference>
<feature type="transmembrane region" description="Helical" evidence="1">
    <location>
        <begin position="337"/>
        <end position="357"/>
    </location>
</feature>
<name>A0ABQ6MXR2_9STRA</name>
<accession>A0ABQ6MXR2</accession>
<keyword evidence="1" id="KW-0472">Membrane</keyword>
<organism evidence="2 3">
    <name type="scientific">Tetraparma gracilis</name>
    <dbReference type="NCBI Taxonomy" id="2962635"/>
    <lineage>
        <taxon>Eukaryota</taxon>
        <taxon>Sar</taxon>
        <taxon>Stramenopiles</taxon>
        <taxon>Ochrophyta</taxon>
        <taxon>Bolidophyceae</taxon>
        <taxon>Parmales</taxon>
        <taxon>Triparmaceae</taxon>
        <taxon>Tetraparma</taxon>
    </lineage>
</organism>
<feature type="transmembrane region" description="Helical" evidence="1">
    <location>
        <begin position="155"/>
        <end position="175"/>
    </location>
</feature>